<feature type="compositionally biased region" description="Basic residues" evidence="7">
    <location>
        <begin position="1262"/>
        <end position="1274"/>
    </location>
</feature>
<feature type="region of interest" description="Disordered" evidence="7">
    <location>
        <begin position="367"/>
        <end position="451"/>
    </location>
</feature>
<evidence type="ECO:0000256" key="1">
    <source>
        <dbReference type="ARBA" id="ARBA00004604"/>
    </source>
</evidence>
<name>A0ABQ8UIC0_9EUKA</name>
<feature type="region of interest" description="Disordered" evidence="7">
    <location>
        <begin position="811"/>
        <end position="836"/>
    </location>
</feature>
<feature type="repeat" description="WD" evidence="6">
    <location>
        <begin position="777"/>
        <end position="804"/>
    </location>
</feature>
<protein>
    <submittedName>
        <fullName evidence="9">U3 small nucleolar RNA-associated protein 12</fullName>
    </submittedName>
</protein>
<dbReference type="Pfam" id="PF04003">
    <property type="entry name" value="Utp12"/>
    <property type="match status" value="1"/>
</dbReference>
<dbReference type="SUPFAM" id="SSF50998">
    <property type="entry name" value="Quinoprotein alcohol dehydrogenase-like"/>
    <property type="match status" value="1"/>
</dbReference>
<feature type="region of interest" description="Disordered" evidence="7">
    <location>
        <begin position="1225"/>
        <end position="1274"/>
    </location>
</feature>
<sequence>MVKAYLKYAQEASFGIVSSANAAHSAVFDKSGKMAVVPALENAAMWNIRPGLLTKIFRGKSGIDVTSLARSPNGTHFAVGFSDGSIRIYDSRTTLEEGEEERESGATLTVPSAIVLQGHRRAVTVLRYNSAGNLLASGGADTDIIVWDVLSEAGQCRLRGHTDAVTDLAFVGRYNALISSSKDTLVKVWDLDTQHCLQTLVGHTGEVWSIAVDEREGFLVTGSADAEMRVWRLDRAPFSEEERHYELALRQQRENRTKLTGPAPDPAAGHQPAAPAEPSGEDVGTAAFLAASTAEPGSFLPLAHYEGSLSRRDTERAGAVRFVEGPLPAGPEGAPTPAPESRAPAMWLLCQGKGVSVEVFRVRSDAEAVRHARRRQRRQQQKGADDEGTADGEGDDAPSETEPQPDGPEATLGQKRSREAKQTQPGQKRTRQCETKVSTPLRSQPPTPPPVNACVAPSRMALSHDARADGWPWWLRMATVQVEVIASDRFYSVGLLKCSAKIAAMDVRATSPAQHTIEVLAALHNNSIETYRLSLPVSGAASSGPEGTAAPSAALPEAVRAQLAATGSATLAGMGEPVLAARIEDPGHRTGIRALALSTDSGPCFAPPRPPSARSPRLLQALGLGVRWPRHALTNEGPSPPFSSSRPPAMVATSSAGSTKVWNTQTHRCLRTLATGYGLSVCFVPGNRYLVLGTKSGVLELWDVAAAVLLEAVKAHQGPVRPRLAGASPAYPLASSSSSSSRPSPLAPPSVSAVLVPIGFCGLVCSWTVRGTSDPQVWALAIRPDGRGMMSGGGDHEVRFWDFELISAPPAAQPSDDQPEGQPDAAPAPADGAAPAPKRLSMVHTRTLKLNDDVLCLAYTPNMRHICAGLLDSTIQVFFEDTLKFAMSMYGHKMPVLALDCSSDGALLVSGSADKNVRIWGLDFGNCHRSLFAHEEAVTAVRFVPETHYFFSAGKDRLVKYWDGDRFEEVAALEGHHAEVCALAITSDGAHLISSSLDRTVRLWKRTDEQLFAGEDREARLEQALDEQAVTFHQDDKAIAKATAESVRAGEDLMEALVTADAETEALDDARKAGLAPSPNPLLLGLSPARYVLRSLKQVPASTLENVLSVLPFASVARLLPYVATWLQEVATSPPFLHGLEVELVHRSLMHLLSLHQAQLATTNSAPLRETMERLAQAAPALLRREKDTMGFNMAALSFLQRKIDANANSFFRVEERLRAIAEARKTRSRARGARKRSRQQDKAADQQQEPQPDPTVSVPRRMQKKAASRRPKK</sequence>
<dbReference type="Pfam" id="PF25172">
    <property type="entry name" value="Beta-prop_WDR3_2nd"/>
    <property type="match status" value="1"/>
</dbReference>
<keyword evidence="4" id="KW-0539">Nucleus</keyword>
<gene>
    <name evidence="9" type="ORF">PAPYR_6107</name>
</gene>
<dbReference type="Gene3D" id="2.130.10.10">
    <property type="entry name" value="YVTN repeat-like/Quinoprotein amine dehydrogenase"/>
    <property type="match status" value="4"/>
</dbReference>
<feature type="repeat" description="WD" evidence="6">
    <location>
        <begin position="931"/>
        <end position="963"/>
    </location>
</feature>
<feature type="repeat" description="WD" evidence="6">
    <location>
        <begin position="158"/>
        <end position="199"/>
    </location>
</feature>
<feature type="domain" description="Small-subunit processome Utp12" evidence="8">
    <location>
        <begin position="1089"/>
        <end position="1202"/>
    </location>
</feature>
<keyword evidence="3" id="KW-0677">Repeat</keyword>
<evidence type="ECO:0000256" key="4">
    <source>
        <dbReference type="ARBA" id="ARBA00023242"/>
    </source>
</evidence>
<evidence type="ECO:0000256" key="6">
    <source>
        <dbReference type="PROSITE-ProRule" id="PRU00221"/>
    </source>
</evidence>
<evidence type="ECO:0000256" key="3">
    <source>
        <dbReference type="ARBA" id="ARBA00022737"/>
    </source>
</evidence>
<accession>A0ABQ8UIC0</accession>
<dbReference type="SMART" id="SM00320">
    <property type="entry name" value="WD40"/>
    <property type="match status" value="11"/>
</dbReference>
<dbReference type="PROSITE" id="PS00678">
    <property type="entry name" value="WD_REPEATS_1"/>
    <property type="match status" value="3"/>
</dbReference>
<feature type="region of interest" description="Disordered" evidence="7">
    <location>
        <begin position="727"/>
        <end position="746"/>
    </location>
</feature>
<dbReference type="EMBL" id="JAPMOS010000033">
    <property type="protein sequence ID" value="KAJ4458152.1"/>
    <property type="molecule type" value="Genomic_DNA"/>
</dbReference>
<dbReference type="PANTHER" id="PTHR19853:SF0">
    <property type="entry name" value="WD REPEAT-CONTAINING PROTEIN 3"/>
    <property type="match status" value="1"/>
</dbReference>
<feature type="region of interest" description="Disordered" evidence="7">
    <location>
        <begin position="250"/>
        <end position="282"/>
    </location>
</feature>
<reference evidence="9" key="1">
    <citation type="journal article" date="2022" name="bioRxiv">
        <title>Genomics of Preaxostyla Flagellates Illuminates Evolutionary Transitions and the Path Towards Mitochondrial Loss.</title>
        <authorList>
            <person name="Novak L.V.F."/>
            <person name="Treitli S.C."/>
            <person name="Pyrih J."/>
            <person name="Halakuc P."/>
            <person name="Pipaliya S.V."/>
            <person name="Vacek V."/>
            <person name="Brzon O."/>
            <person name="Soukal P."/>
            <person name="Eme L."/>
            <person name="Dacks J.B."/>
            <person name="Karnkowska A."/>
            <person name="Elias M."/>
            <person name="Hampl V."/>
        </authorList>
    </citation>
    <scope>NUCLEOTIDE SEQUENCE</scope>
    <source>
        <strain evidence="9">RCP-MX</strain>
    </source>
</reference>
<evidence type="ECO:0000256" key="5">
    <source>
        <dbReference type="ARBA" id="ARBA00038229"/>
    </source>
</evidence>
<evidence type="ECO:0000256" key="7">
    <source>
        <dbReference type="SAM" id="MobiDB-lite"/>
    </source>
</evidence>
<keyword evidence="2 6" id="KW-0853">WD repeat</keyword>
<dbReference type="InterPro" id="IPR020472">
    <property type="entry name" value="WD40_PAC1"/>
</dbReference>
<dbReference type="InterPro" id="IPR051570">
    <property type="entry name" value="TBC1_cilium_biogenesis"/>
</dbReference>
<evidence type="ECO:0000256" key="2">
    <source>
        <dbReference type="ARBA" id="ARBA00022574"/>
    </source>
</evidence>
<comment type="subcellular location">
    <subcellularLocation>
        <location evidence="1">Nucleus</location>
        <location evidence="1">Nucleolus</location>
    </subcellularLocation>
</comment>
<feature type="compositionally biased region" description="Acidic residues" evidence="7">
    <location>
        <begin position="386"/>
        <end position="399"/>
    </location>
</feature>
<comment type="caution">
    <text evidence="9">The sequence shown here is derived from an EMBL/GenBank/DDBJ whole genome shotgun (WGS) entry which is preliminary data.</text>
</comment>
<dbReference type="PRINTS" id="PR00320">
    <property type="entry name" value="GPROTEINBRPT"/>
</dbReference>
<dbReference type="InterPro" id="IPR011047">
    <property type="entry name" value="Quinoprotein_ADH-like_sf"/>
</dbReference>
<dbReference type="InterPro" id="IPR036322">
    <property type="entry name" value="WD40_repeat_dom_sf"/>
</dbReference>
<feature type="repeat" description="WD" evidence="6">
    <location>
        <begin position="200"/>
        <end position="241"/>
    </location>
</feature>
<dbReference type="PROSITE" id="PS50082">
    <property type="entry name" value="WD_REPEATS_2"/>
    <property type="match status" value="7"/>
</dbReference>
<feature type="compositionally biased region" description="Basic residues" evidence="7">
    <location>
        <begin position="371"/>
        <end position="380"/>
    </location>
</feature>
<dbReference type="PANTHER" id="PTHR19853">
    <property type="entry name" value="WD REPEAT CONTAINING PROTEIN 3 WDR3"/>
    <property type="match status" value="1"/>
</dbReference>
<dbReference type="SUPFAM" id="SSF50978">
    <property type="entry name" value="WD40 repeat-like"/>
    <property type="match status" value="2"/>
</dbReference>
<dbReference type="InterPro" id="IPR019775">
    <property type="entry name" value="WD40_repeat_CS"/>
</dbReference>
<dbReference type="InterPro" id="IPR015943">
    <property type="entry name" value="WD40/YVTN_repeat-like_dom_sf"/>
</dbReference>
<organism evidence="9 10">
    <name type="scientific">Paratrimastix pyriformis</name>
    <dbReference type="NCBI Taxonomy" id="342808"/>
    <lineage>
        <taxon>Eukaryota</taxon>
        <taxon>Metamonada</taxon>
        <taxon>Preaxostyla</taxon>
        <taxon>Paratrimastigidae</taxon>
        <taxon>Paratrimastix</taxon>
    </lineage>
</organism>
<feature type="repeat" description="WD" evidence="6">
    <location>
        <begin position="973"/>
        <end position="1005"/>
    </location>
</feature>
<evidence type="ECO:0000313" key="10">
    <source>
        <dbReference type="Proteomes" id="UP001141327"/>
    </source>
</evidence>
<dbReference type="PROSITE" id="PS50294">
    <property type="entry name" value="WD_REPEATS_REGION"/>
    <property type="match status" value="6"/>
</dbReference>
<dbReference type="Proteomes" id="UP001141327">
    <property type="component" value="Unassembled WGS sequence"/>
</dbReference>
<proteinExistence type="inferred from homology"/>
<feature type="compositionally biased region" description="Basic residues" evidence="7">
    <location>
        <begin position="1227"/>
        <end position="1238"/>
    </location>
</feature>
<keyword evidence="10" id="KW-1185">Reference proteome</keyword>
<dbReference type="InterPro" id="IPR007148">
    <property type="entry name" value="SSU_processome_Utp12"/>
</dbReference>
<feature type="repeat" description="WD" evidence="6">
    <location>
        <begin position="116"/>
        <end position="149"/>
    </location>
</feature>
<dbReference type="CDD" id="cd00200">
    <property type="entry name" value="WD40"/>
    <property type="match status" value="1"/>
</dbReference>
<dbReference type="InterPro" id="IPR001680">
    <property type="entry name" value="WD40_rpt"/>
</dbReference>
<dbReference type="Pfam" id="PF25173">
    <property type="entry name" value="Beta-prop_WDR3_1st"/>
    <property type="match status" value="1"/>
</dbReference>
<evidence type="ECO:0000259" key="8">
    <source>
        <dbReference type="Pfam" id="PF04003"/>
    </source>
</evidence>
<comment type="similarity">
    <text evidence="5">Belongs to the WD repeat WDR3/UTP12 family.</text>
</comment>
<evidence type="ECO:0000313" key="9">
    <source>
        <dbReference type="EMBL" id="KAJ4458152.1"/>
    </source>
</evidence>
<feature type="repeat" description="WD" evidence="6">
    <location>
        <begin position="889"/>
        <end position="930"/>
    </location>
</feature>